<dbReference type="SMART" id="SM00926">
    <property type="entry name" value="Molybdop_Fe4S4"/>
    <property type="match status" value="1"/>
</dbReference>
<dbReference type="InterPro" id="IPR006963">
    <property type="entry name" value="Mopterin_OxRdtase_4Fe-4S_dom"/>
</dbReference>
<dbReference type="SUPFAM" id="SSF53706">
    <property type="entry name" value="Formate dehydrogenase/DMSO reductase, domains 1-3"/>
    <property type="match status" value="1"/>
</dbReference>
<dbReference type="GO" id="GO:0046872">
    <property type="term" value="F:metal ion binding"/>
    <property type="evidence" value="ECO:0007669"/>
    <property type="project" value="UniProtKB-KW"/>
</dbReference>
<dbReference type="Gene3D" id="2.20.25.90">
    <property type="entry name" value="ADC-like domains"/>
    <property type="match status" value="1"/>
</dbReference>
<evidence type="ECO:0000256" key="2">
    <source>
        <dbReference type="ARBA" id="ARBA00022723"/>
    </source>
</evidence>
<dbReference type="Pfam" id="PF04879">
    <property type="entry name" value="Molybdop_Fe4S4"/>
    <property type="match status" value="1"/>
</dbReference>
<dbReference type="Proteomes" id="UP000515498">
    <property type="component" value="Chromosome"/>
</dbReference>
<dbReference type="PANTHER" id="PTHR43742:SF2">
    <property type="entry name" value="ASSIMILATORY NITRATE REDUCTASE CATALYTIC SUBUNIT"/>
    <property type="match status" value="1"/>
</dbReference>
<dbReference type="Gene3D" id="3.40.50.740">
    <property type="match status" value="1"/>
</dbReference>
<dbReference type="InterPro" id="IPR006656">
    <property type="entry name" value="Mopterin_OxRdtase"/>
</dbReference>
<dbReference type="PROSITE" id="PS51669">
    <property type="entry name" value="4FE4S_MOW_BIS_MGD"/>
    <property type="match status" value="1"/>
</dbReference>
<sequence>MTSEQRITYCRICEALCGVVATVENGRLMELRPDGDNPLSRGRVCPKGIAMADIQNDPDRVLTPLRRRSDGGFDEVSWDDALADIAQRLRVIVDRHGGGEVGHYLGNPAAFGYATSLWHGLFMKRLNSAHQYTAGSQDINSRFVASRLLYGAISQLPFPDLPRTDFLLVVGANPLVSHGSALRSPRIKEDLASVVERGGRVVIIDPRRTETARKYEHVAVYPDSDAWLLLSLLHVIFEEGLADHDALARQATGSAALRAAAAEFAPERTERLTGVEAHVVRELAHAFATAPSACAYGRTGACLGRHATLVCFLLDALSIVTGNLDRPGGTLFARGVVPLEEFGERAHALSYAEARSRVGSHPDVMGTFPAAIMAEEITTPGAGQLRALISTAGNPVLSVPNGQALAAALPSLDLVVAMDLYMNETNRHADYILPATTFLERSDMQWGFAAASPTVFMQSTEAVVPPYGQAREEWRVYDDIARLMGMSVLAQGPLARWNRVFVMLERLGLIRLSPRSVFELLLRLGPYGDRFGLRRGGLTPRRLRAHPHGVVLAEHAPTGILHEVVQHADRRVHLSPAAILNEVNTLGERHPADPAYPLRLIGLRELRSHNSWMHNSETLMKGARSRRHRARISPADATAAGLVDGGRVRIVSATGVIETEVLITDEVNAGTVAVPHGWGHDGGWQRANAAGGANVNDLTSNRNDQLERLAGMSVLNGVAVRVESIDR</sequence>
<dbReference type="InterPro" id="IPR006657">
    <property type="entry name" value="MoPterin_dinucl-bd_dom"/>
</dbReference>
<dbReference type="InterPro" id="IPR050612">
    <property type="entry name" value="Prok_Mopterin_Oxidored"/>
</dbReference>
<dbReference type="GO" id="GO:0043546">
    <property type="term" value="F:molybdopterin cofactor binding"/>
    <property type="evidence" value="ECO:0007669"/>
    <property type="project" value="InterPro"/>
</dbReference>
<keyword evidence="3" id="KW-0408">Iron</keyword>
<proteinExistence type="inferred from homology"/>
<comment type="similarity">
    <text evidence="1">Belongs to the prokaryotic molybdopterin-containing oxidoreductase family.</text>
</comment>
<dbReference type="EMBL" id="CP059894">
    <property type="protein sequence ID" value="QNJ90080.1"/>
    <property type="molecule type" value="Genomic_DNA"/>
</dbReference>
<evidence type="ECO:0000259" key="5">
    <source>
        <dbReference type="PROSITE" id="PS51669"/>
    </source>
</evidence>
<dbReference type="KEGG" id="mflu:HZU40_17420"/>
<dbReference type="Gene3D" id="2.40.40.20">
    <property type="match status" value="1"/>
</dbReference>
<evidence type="ECO:0000256" key="1">
    <source>
        <dbReference type="ARBA" id="ARBA00010312"/>
    </source>
</evidence>
<feature type="domain" description="4Fe-4S Mo/W bis-MGD-type" evidence="5">
    <location>
        <begin position="3"/>
        <end position="59"/>
    </location>
</feature>
<keyword evidence="4" id="KW-0411">Iron-sulfur</keyword>
<dbReference type="Pfam" id="PF00384">
    <property type="entry name" value="Molybdopterin"/>
    <property type="match status" value="1"/>
</dbReference>
<dbReference type="Pfam" id="PF01568">
    <property type="entry name" value="Molydop_binding"/>
    <property type="match status" value="1"/>
</dbReference>
<dbReference type="AlphaFoldDB" id="A0A7G8P6W4"/>
<evidence type="ECO:0000313" key="7">
    <source>
        <dbReference type="Proteomes" id="UP000515498"/>
    </source>
</evidence>
<name>A0A7G8P6W4_9MYCO</name>
<evidence type="ECO:0000256" key="4">
    <source>
        <dbReference type="ARBA" id="ARBA00023014"/>
    </source>
</evidence>
<reference evidence="6 7" key="1">
    <citation type="submission" date="2020-07" db="EMBL/GenBank/DDBJ databases">
        <title>Draft genome sequence of four isobutane-metabolizing strains capable of cometabolically degrading diverse ether contaminants.</title>
        <authorList>
            <person name="Chen W."/>
            <person name="Faulkner N."/>
            <person name="Smith C."/>
            <person name="Hyman M."/>
        </authorList>
    </citation>
    <scope>NUCLEOTIDE SEQUENCE [LARGE SCALE GENOMIC DNA]</scope>
    <source>
        <strain evidence="6 7">2A</strain>
    </source>
</reference>
<keyword evidence="2" id="KW-0479">Metal-binding</keyword>
<dbReference type="GO" id="GO:0016491">
    <property type="term" value="F:oxidoreductase activity"/>
    <property type="evidence" value="ECO:0007669"/>
    <property type="project" value="InterPro"/>
</dbReference>
<dbReference type="InterPro" id="IPR009010">
    <property type="entry name" value="Asp_de-COase-like_dom_sf"/>
</dbReference>
<accession>A0A7G8P6W4</accession>
<gene>
    <name evidence="6" type="ORF">HZU40_17420</name>
</gene>
<evidence type="ECO:0000256" key="3">
    <source>
        <dbReference type="ARBA" id="ARBA00023004"/>
    </source>
</evidence>
<dbReference type="GO" id="GO:0051536">
    <property type="term" value="F:iron-sulfur cluster binding"/>
    <property type="evidence" value="ECO:0007669"/>
    <property type="project" value="UniProtKB-KW"/>
</dbReference>
<dbReference type="SUPFAM" id="SSF50692">
    <property type="entry name" value="ADC-like"/>
    <property type="match status" value="1"/>
</dbReference>
<evidence type="ECO:0000313" key="6">
    <source>
        <dbReference type="EMBL" id="QNJ90080.1"/>
    </source>
</evidence>
<organism evidence="6 7">
    <name type="scientific">Mycolicibacterium fluoranthenivorans</name>
    <dbReference type="NCBI Taxonomy" id="258505"/>
    <lineage>
        <taxon>Bacteria</taxon>
        <taxon>Bacillati</taxon>
        <taxon>Actinomycetota</taxon>
        <taxon>Actinomycetes</taxon>
        <taxon>Mycobacteriales</taxon>
        <taxon>Mycobacteriaceae</taxon>
        <taxon>Mycolicibacterium</taxon>
    </lineage>
</organism>
<dbReference type="Gene3D" id="3.40.228.10">
    <property type="entry name" value="Dimethylsulfoxide Reductase, domain 2"/>
    <property type="match status" value="1"/>
</dbReference>
<dbReference type="RefSeq" id="WP_187095227.1">
    <property type="nucleotide sequence ID" value="NZ_CP059894.1"/>
</dbReference>
<protein>
    <submittedName>
        <fullName evidence="6">Molybdopterin-dependent oxidoreductase</fullName>
    </submittedName>
</protein>
<dbReference type="PANTHER" id="PTHR43742">
    <property type="entry name" value="TRIMETHYLAMINE-N-OXIDE REDUCTASE"/>
    <property type="match status" value="1"/>
</dbReference>